<dbReference type="EMBL" id="GBXM01043754">
    <property type="protein sequence ID" value="JAH64823.1"/>
    <property type="molecule type" value="Transcribed_RNA"/>
</dbReference>
<evidence type="ECO:0000313" key="2">
    <source>
        <dbReference type="EMBL" id="JAH64823.1"/>
    </source>
</evidence>
<evidence type="ECO:0000256" key="1">
    <source>
        <dbReference type="SAM" id="MobiDB-lite"/>
    </source>
</evidence>
<feature type="region of interest" description="Disordered" evidence="1">
    <location>
        <begin position="18"/>
        <end position="54"/>
    </location>
</feature>
<sequence>MPRSTLFHRGDCRLQTVRGDILPGTSSPTALAVHSNDTGQVSADRAQPPQRPPP</sequence>
<accession>A0A0E9UIN8</accession>
<dbReference type="AlphaFoldDB" id="A0A0E9UIN8"/>
<reference evidence="2" key="2">
    <citation type="journal article" date="2015" name="Fish Shellfish Immunol.">
        <title>Early steps in the European eel (Anguilla anguilla)-Vibrio vulnificus interaction in the gills: Role of the RtxA13 toxin.</title>
        <authorList>
            <person name="Callol A."/>
            <person name="Pajuelo D."/>
            <person name="Ebbesson L."/>
            <person name="Teles M."/>
            <person name="MacKenzie S."/>
            <person name="Amaro C."/>
        </authorList>
    </citation>
    <scope>NUCLEOTIDE SEQUENCE</scope>
</reference>
<proteinExistence type="predicted"/>
<reference evidence="2" key="1">
    <citation type="submission" date="2014-11" db="EMBL/GenBank/DDBJ databases">
        <authorList>
            <person name="Amaro Gonzalez C."/>
        </authorList>
    </citation>
    <scope>NUCLEOTIDE SEQUENCE</scope>
</reference>
<protein>
    <submittedName>
        <fullName evidence="2">Uncharacterized protein</fullName>
    </submittedName>
</protein>
<name>A0A0E9UIN8_ANGAN</name>
<organism evidence="2">
    <name type="scientific">Anguilla anguilla</name>
    <name type="common">European freshwater eel</name>
    <name type="synonym">Muraena anguilla</name>
    <dbReference type="NCBI Taxonomy" id="7936"/>
    <lineage>
        <taxon>Eukaryota</taxon>
        <taxon>Metazoa</taxon>
        <taxon>Chordata</taxon>
        <taxon>Craniata</taxon>
        <taxon>Vertebrata</taxon>
        <taxon>Euteleostomi</taxon>
        <taxon>Actinopterygii</taxon>
        <taxon>Neopterygii</taxon>
        <taxon>Teleostei</taxon>
        <taxon>Anguilliformes</taxon>
        <taxon>Anguillidae</taxon>
        <taxon>Anguilla</taxon>
    </lineage>
</organism>
<feature type="compositionally biased region" description="Polar residues" evidence="1">
    <location>
        <begin position="24"/>
        <end position="41"/>
    </location>
</feature>